<dbReference type="InterPro" id="IPR022085">
    <property type="entry name" value="OpdG"/>
</dbReference>
<evidence type="ECO:0000313" key="1">
    <source>
        <dbReference type="EMBL" id="RTE82373.1"/>
    </source>
</evidence>
<sequence length="290" mass="33116">MSYHIDFNRDRPADEPDFVQHLFEVIKDGLDGPGDVSTNAAALADTIRAEGAAALADAIREGSKNGAHWFIEALCILVVEIAHFLPPDHPWQDTFVQAMQNVQQTDGHVEQLDEDEGLDWKHLPELRIFIRDFWIDPTDPTDLDDCTPKAVSEWENFNSFVARFKTETFTRWLTFPIWQLRDGLEEKLDRGPILNSRLWVATEWILHYGEIIFEDQVSKLELDADLARALQGGPLCAGIAPLSWERMAFWKKRLAEMLSEREALGLSNKLADRVVKAAEKIDEFESTHPH</sequence>
<evidence type="ECO:0000313" key="2">
    <source>
        <dbReference type="Proteomes" id="UP000287124"/>
    </source>
</evidence>
<dbReference type="EMBL" id="MIKF01000027">
    <property type="protein sequence ID" value="RTE82373.1"/>
    <property type="molecule type" value="Genomic_DNA"/>
</dbReference>
<comment type="caution">
    <text evidence="1">The sequence shown here is derived from an EMBL/GenBank/DDBJ whole genome shotgun (WGS) entry which is preliminary data.</text>
</comment>
<gene>
    <name evidence="1" type="ORF">BHE90_003067</name>
</gene>
<proteinExistence type="predicted"/>
<dbReference type="PANTHER" id="PTHR38797:SF4">
    <property type="entry name" value="NUCLEAR PORE COMPLEX PROTEIN NUP85"/>
    <property type="match status" value="1"/>
</dbReference>
<dbReference type="Proteomes" id="UP000287124">
    <property type="component" value="Unassembled WGS sequence"/>
</dbReference>
<name>A0A430M325_9HYPO</name>
<reference evidence="1 2" key="1">
    <citation type="submission" date="2017-06" db="EMBL/GenBank/DDBJ databases">
        <title>Comparative genomic analysis of Ambrosia Fusariam Clade fungi.</title>
        <authorList>
            <person name="Stajich J.E."/>
            <person name="Carrillo J."/>
            <person name="Kijimoto T."/>
            <person name="Eskalen A."/>
            <person name="O'Donnell K."/>
            <person name="Kasson M."/>
        </authorList>
    </citation>
    <scope>NUCLEOTIDE SEQUENCE [LARGE SCALE GENOMIC DNA]</scope>
    <source>
        <strain evidence="1 2">UCR1854</strain>
    </source>
</reference>
<keyword evidence="2" id="KW-1185">Reference proteome</keyword>
<dbReference type="Pfam" id="PF12311">
    <property type="entry name" value="DUF3632"/>
    <property type="match status" value="1"/>
</dbReference>
<dbReference type="PANTHER" id="PTHR38797">
    <property type="entry name" value="NUCLEAR PORE COMPLEX PROTEIN NUP85-RELATED"/>
    <property type="match status" value="1"/>
</dbReference>
<accession>A0A430M325</accession>
<dbReference type="InterPro" id="IPR053204">
    <property type="entry name" value="Oxopyrrolidines_Biosynth-assoc"/>
</dbReference>
<protein>
    <submittedName>
        <fullName evidence="1">Uncharacterized protein</fullName>
    </submittedName>
</protein>
<organism evidence="1 2">
    <name type="scientific">Fusarium euwallaceae</name>
    <dbReference type="NCBI Taxonomy" id="1147111"/>
    <lineage>
        <taxon>Eukaryota</taxon>
        <taxon>Fungi</taxon>
        <taxon>Dikarya</taxon>
        <taxon>Ascomycota</taxon>
        <taxon>Pezizomycotina</taxon>
        <taxon>Sordariomycetes</taxon>
        <taxon>Hypocreomycetidae</taxon>
        <taxon>Hypocreales</taxon>
        <taxon>Nectriaceae</taxon>
        <taxon>Fusarium</taxon>
        <taxon>Fusarium solani species complex</taxon>
    </lineage>
</organism>
<dbReference type="AlphaFoldDB" id="A0A430M325"/>